<dbReference type="EMBL" id="LQXD01000186">
    <property type="protein sequence ID" value="OIJ06135.1"/>
    <property type="molecule type" value="Genomic_DNA"/>
</dbReference>
<reference evidence="2 4" key="1">
    <citation type="submission" date="2016-10" db="EMBL/GenBank/DDBJ databases">
        <title>Draft genome sequences of four alkaliphilic bacteria belonging to the Anaerobacillus genus.</title>
        <authorList>
            <person name="Bassil N.M."/>
            <person name="Lloyd J.R."/>
        </authorList>
    </citation>
    <scope>NUCLEOTIDE SEQUENCE [LARGE SCALE GENOMIC DNA]</scope>
    <source>
        <strain evidence="2 4">NB2006</strain>
    </source>
</reference>
<name>A0A1S2L3D9_9BACI</name>
<dbReference type="EMBL" id="CP063356">
    <property type="protein sequence ID" value="QOY37628.1"/>
    <property type="molecule type" value="Genomic_DNA"/>
</dbReference>
<dbReference type="Proteomes" id="UP000180175">
    <property type="component" value="Chromosome"/>
</dbReference>
<organism evidence="2 4">
    <name type="scientific">Anaerobacillus isosaccharinicus</name>
    <dbReference type="NCBI Taxonomy" id="1532552"/>
    <lineage>
        <taxon>Bacteria</taxon>
        <taxon>Bacillati</taxon>
        <taxon>Bacillota</taxon>
        <taxon>Bacilli</taxon>
        <taxon>Bacillales</taxon>
        <taxon>Bacillaceae</taxon>
        <taxon>Anaerobacillus</taxon>
    </lineage>
</organism>
<dbReference type="OrthoDB" id="2299347at2"/>
<protein>
    <submittedName>
        <fullName evidence="2">Uncharacterized protein</fullName>
    </submittedName>
</protein>
<reference evidence="3 4" key="2">
    <citation type="journal article" date="2017" name="Genome Announc.">
        <title>Draft Genome Sequences of Four Alkaliphilic Bacteria Belonging to the Anaerobacillus Genus.</title>
        <authorList>
            <person name="Bassil N.M."/>
            <person name="Lloyd J.R."/>
        </authorList>
    </citation>
    <scope>NUCLEOTIDE SEQUENCE [LARGE SCALE GENOMIC DNA]</scope>
    <source>
        <strain evidence="3 4">NB2006</strain>
    </source>
</reference>
<sequence length="243" mass="27473">MSKKIILLSLVAVFLFTDLLALASTGRASSSPEISKEEFVNLLVDTSEYNEYKPYFVYDDPVVINPLLDEDKEQFGWIAQYEVDLNMDQLLDDYLQFNSLLTFLYSFEEQAFEVVYLDYSNVHNSKELIYTNLRTGENDIIDVSDMVGLSDAIDEANNTVLEEFEDQSGEISLMSNQICWVCFEYETISHSLHGTCATIIGLACTIPNFSMFGRVVCAGATIISCWVPGYRKCVRGQMQPVCP</sequence>
<accession>A0A1S2L3D9</accession>
<feature type="chain" id="PRO_5038296470" evidence="1">
    <location>
        <begin position="24"/>
        <end position="243"/>
    </location>
</feature>
<evidence type="ECO:0000256" key="1">
    <source>
        <dbReference type="SAM" id="SignalP"/>
    </source>
</evidence>
<feature type="signal peptide" evidence="1">
    <location>
        <begin position="1"/>
        <end position="23"/>
    </location>
</feature>
<dbReference type="AlphaFoldDB" id="A0A1S2L3D9"/>
<reference evidence="3" key="4">
    <citation type="submission" date="2020-10" db="EMBL/GenBank/DDBJ databases">
        <authorList>
            <person name="Bassil N.M."/>
            <person name="Lloyd J.R."/>
        </authorList>
    </citation>
    <scope>NUCLEOTIDE SEQUENCE</scope>
    <source>
        <strain evidence="3">NB2006</strain>
    </source>
</reference>
<reference evidence="3 4" key="3">
    <citation type="journal article" date="2019" name="Int. J. Syst. Evol. Microbiol.">
        <title>Anaerobacillus isosaccharinicus sp. nov., an alkaliphilic bacterium which degrades isosaccharinic acid.</title>
        <authorList>
            <person name="Bassil N.M."/>
            <person name="Lloyd J.R."/>
        </authorList>
    </citation>
    <scope>NUCLEOTIDE SEQUENCE [LARGE SCALE GENOMIC DNA]</scope>
    <source>
        <strain evidence="3 4">NB2006</strain>
    </source>
</reference>
<dbReference type="RefSeq" id="WP_071318953.1">
    <property type="nucleotide sequence ID" value="NZ_CP063356.2"/>
</dbReference>
<evidence type="ECO:0000313" key="2">
    <source>
        <dbReference type="EMBL" id="OIJ06135.1"/>
    </source>
</evidence>
<keyword evidence="1" id="KW-0732">Signal</keyword>
<gene>
    <name evidence="3" type="ORF">AWH56_008620</name>
    <name evidence="2" type="ORF">AWH56_21365</name>
</gene>
<keyword evidence="4" id="KW-1185">Reference proteome</keyword>
<evidence type="ECO:0000313" key="3">
    <source>
        <dbReference type="EMBL" id="QOY37628.1"/>
    </source>
</evidence>
<evidence type="ECO:0000313" key="4">
    <source>
        <dbReference type="Proteomes" id="UP000180175"/>
    </source>
</evidence>
<dbReference type="KEGG" id="aia:AWH56_008620"/>
<proteinExistence type="predicted"/>